<sequence length="244" mass="27601">MIRQGHEWFIAKIKDMTALCQRRQQPVTTGFLTLAEQEIVKTLAGNQLTLQMNGGYEDAERKIARLSPYPCQAPNVCVLTARYDGRFGKALTHKDILGALMHLGIERETIGDLLVMEERLYIFCTEGMADYIASSLTQIGRHSVSFSEGEVGEPLRIMREQITVNVAGLRLDAVVAALAHCSRAKAKAMLKQGLVKVNDVVLDENRQMCNNDFVSIRKIGRFRFLDVVSTTRKDRFVLRFEKYM</sequence>
<gene>
    <name evidence="1" type="ORF">E5336_07830</name>
</gene>
<organism evidence="1 2">
    <name type="scientific">Dubosiella muris</name>
    <dbReference type="NCBI Taxonomy" id="3038133"/>
    <lineage>
        <taxon>Bacteria</taxon>
        <taxon>Bacillati</taxon>
        <taxon>Bacillota</taxon>
        <taxon>Erysipelotrichia</taxon>
        <taxon>Erysipelotrichales</taxon>
        <taxon>Erysipelotrichaceae</taxon>
        <taxon>Dubosiella</taxon>
    </lineage>
</organism>
<comment type="caution">
    <text evidence="1">The sequence shown here is derived from an EMBL/GenBank/DDBJ whole genome shotgun (WGS) entry which is preliminary data.</text>
</comment>
<name>A0AC61R6G8_9FIRM</name>
<evidence type="ECO:0000313" key="2">
    <source>
        <dbReference type="Proteomes" id="UP000308836"/>
    </source>
</evidence>
<dbReference type="EMBL" id="SRYG01000015">
    <property type="protein sequence ID" value="TGY65592.1"/>
    <property type="molecule type" value="Genomic_DNA"/>
</dbReference>
<protein>
    <submittedName>
        <fullName evidence="1">Uncharacterized protein</fullName>
    </submittedName>
</protein>
<evidence type="ECO:0000313" key="1">
    <source>
        <dbReference type="EMBL" id="TGY65592.1"/>
    </source>
</evidence>
<proteinExistence type="predicted"/>
<keyword evidence="2" id="KW-1185">Reference proteome</keyword>
<reference evidence="1" key="1">
    <citation type="submission" date="2019-04" db="EMBL/GenBank/DDBJ databases">
        <title>Microbes associate with the intestines of laboratory mice.</title>
        <authorList>
            <person name="Navarre W."/>
            <person name="Wong E."/>
            <person name="Huang K."/>
            <person name="Tropini C."/>
            <person name="Ng K."/>
            <person name="Yu B."/>
        </authorList>
    </citation>
    <scope>NUCLEOTIDE SEQUENCE</scope>
    <source>
        <strain evidence="1">NM09_H32</strain>
    </source>
</reference>
<dbReference type="Proteomes" id="UP000308836">
    <property type="component" value="Unassembled WGS sequence"/>
</dbReference>
<accession>A0AC61R6G8</accession>